<feature type="region of interest" description="Disordered" evidence="1">
    <location>
        <begin position="137"/>
        <end position="212"/>
    </location>
</feature>
<dbReference type="EMBL" id="CP042187">
    <property type="protein sequence ID" value="QDS69538.1"/>
    <property type="molecule type" value="Genomic_DNA"/>
</dbReference>
<evidence type="ECO:0000313" key="3">
    <source>
        <dbReference type="Proteomes" id="UP000316270"/>
    </source>
</evidence>
<accession>A0A517L1N5</accession>
<protein>
    <submittedName>
        <fullName evidence="2">Uncharacterized protein</fullName>
    </submittedName>
</protein>
<keyword evidence="3" id="KW-1185">Reference proteome</keyword>
<feature type="compositionally biased region" description="Polar residues" evidence="1">
    <location>
        <begin position="252"/>
        <end position="264"/>
    </location>
</feature>
<feature type="compositionally biased region" description="Basic and acidic residues" evidence="1">
    <location>
        <begin position="537"/>
        <end position="550"/>
    </location>
</feature>
<sequence>MSLSSATSPTNVELQSLLNECEGYVKDGQNLLSRLRALAPQMLAPREWVKLRAIQKLIDLQTQVEYAVFHEKHRNTLPSMVTKKYVQDMKARREEDRRDPQYLHSHPQEYRSQDVTPVLAESQLSGHQPLQLPATMKQRAGQPPVTSEIFTPQKKKATQPTLHSEVPETPGSGPVLPKRRQLTISTANSNSWTAPKSPVAHMPVPTPESGPNVQQAVFLSQAISRDTSRKVSLTLKRRRRATSEESEDTAYRPSSSSEGSLDNISPSPSASPTPAKRGQPPAKRRALPTTPIRRPPSATPRPALGWQAPRAPLGIIAKTNEQLLADFVLMSTDEVNAINLADLQAKFKGIKALLALANNASKETMIDGFMKWQNTMLELERGEEPQDQAITPSHVITPRRKIESKSDEELLQDFVFKSLQELNDMRAGEVNTLVRGVEALRPFFNGVKKQHMIDHYMKWQKKLVVRQQEREQEEAELEEEEEEDVEPGPEGDQEVAVDPEAEAATRTVAPATTHEVIDLTSDGEDEGSGETITGDQQDAHQEHETTLMEV</sequence>
<name>A0A517L1N5_9PEZI</name>
<dbReference type="Proteomes" id="UP000316270">
    <property type="component" value="Chromosome 3"/>
</dbReference>
<feature type="compositionally biased region" description="Basic and acidic residues" evidence="1">
    <location>
        <begin position="88"/>
        <end position="112"/>
    </location>
</feature>
<dbReference type="AlphaFoldDB" id="A0A517L1N5"/>
<reference evidence="2 3" key="1">
    <citation type="submission" date="2019-07" db="EMBL/GenBank/DDBJ databases">
        <title>Finished genome of Venturia effusa.</title>
        <authorList>
            <person name="Young C.A."/>
            <person name="Cox M.P."/>
            <person name="Ganley A.R.D."/>
            <person name="David W.J."/>
        </authorList>
    </citation>
    <scope>NUCLEOTIDE SEQUENCE [LARGE SCALE GENOMIC DNA]</scope>
    <source>
        <strain evidence="3">albino</strain>
    </source>
</reference>
<evidence type="ECO:0000313" key="2">
    <source>
        <dbReference type="EMBL" id="QDS69538.1"/>
    </source>
</evidence>
<feature type="compositionally biased region" description="Acidic residues" evidence="1">
    <location>
        <begin position="471"/>
        <end position="501"/>
    </location>
</feature>
<gene>
    <name evidence="2" type="ORF">FKW77_007686</name>
</gene>
<evidence type="ECO:0000256" key="1">
    <source>
        <dbReference type="SAM" id="MobiDB-lite"/>
    </source>
</evidence>
<dbReference type="OrthoDB" id="10597962at2759"/>
<feature type="region of interest" description="Disordered" evidence="1">
    <location>
        <begin position="88"/>
        <end position="113"/>
    </location>
</feature>
<organism evidence="2 3">
    <name type="scientific">Venturia effusa</name>
    <dbReference type="NCBI Taxonomy" id="50376"/>
    <lineage>
        <taxon>Eukaryota</taxon>
        <taxon>Fungi</taxon>
        <taxon>Dikarya</taxon>
        <taxon>Ascomycota</taxon>
        <taxon>Pezizomycotina</taxon>
        <taxon>Dothideomycetes</taxon>
        <taxon>Pleosporomycetidae</taxon>
        <taxon>Venturiales</taxon>
        <taxon>Venturiaceae</taxon>
        <taxon>Venturia</taxon>
    </lineage>
</organism>
<feature type="region of interest" description="Disordered" evidence="1">
    <location>
        <begin position="229"/>
        <end position="306"/>
    </location>
</feature>
<feature type="region of interest" description="Disordered" evidence="1">
    <location>
        <begin position="470"/>
        <end position="550"/>
    </location>
</feature>
<feature type="compositionally biased region" description="Low complexity" evidence="1">
    <location>
        <begin position="265"/>
        <end position="275"/>
    </location>
</feature>
<feature type="compositionally biased region" description="Polar residues" evidence="1">
    <location>
        <begin position="182"/>
        <end position="194"/>
    </location>
</feature>
<proteinExistence type="predicted"/>